<feature type="transmembrane region" description="Helical" evidence="2">
    <location>
        <begin position="83"/>
        <end position="108"/>
    </location>
</feature>
<keyword evidence="2" id="KW-0472">Membrane</keyword>
<dbReference type="RefSeq" id="WP_345531761.1">
    <property type="nucleotide sequence ID" value="NZ_BAABLD010000005.1"/>
</dbReference>
<organism evidence="4 5">
    <name type="scientific">Viridibacterium curvum</name>
    <dbReference type="NCBI Taxonomy" id="1101404"/>
    <lineage>
        <taxon>Bacteria</taxon>
        <taxon>Pseudomonadati</taxon>
        <taxon>Pseudomonadota</taxon>
        <taxon>Betaproteobacteria</taxon>
        <taxon>Rhodocyclales</taxon>
        <taxon>Rhodocyclaceae</taxon>
        <taxon>Viridibacterium</taxon>
    </lineage>
</organism>
<dbReference type="Proteomes" id="UP001500547">
    <property type="component" value="Unassembled WGS sequence"/>
</dbReference>
<evidence type="ECO:0000313" key="5">
    <source>
        <dbReference type="Proteomes" id="UP001500547"/>
    </source>
</evidence>
<keyword evidence="2" id="KW-1133">Transmembrane helix</keyword>
<dbReference type="InterPro" id="IPR050721">
    <property type="entry name" value="Trk_Ktr_HKT_K-transport"/>
</dbReference>
<keyword evidence="5" id="KW-1185">Reference proteome</keyword>
<dbReference type="InterPro" id="IPR013099">
    <property type="entry name" value="K_chnl_dom"/>
</dbReference>
<dbReference type="InterPro" id="IPR036291">
    <property type="entry name" value="NAD(P)-bd_dom_sf"/>
</dbReference>
<sequence length="288" mass="31338">MPPRSVIVSMFLRLMAVARYRFIMELLLIFMVVWCGCAILVFAFESGVNRRIDSPLSALYFLLVSMMTSGDSAVAPLTTGGRLIMSIVVVASKLLTALLCALAAAVLIERKMKEEMGLKMHKLQHHIVIIGWNLKGAQIIKTLRAESAHQDRPILVVADTDQKPYDDPLTHFTRSPVPIRKDTIERTCLGEARSIVLLANYAERQNADALTAVSCLLARQANPDAQIIAELLDPSQRLYLEAAGANVIVGIGEVGGFLLGEAVIGNQTARQLLDYVASKPASAKQSAA</sequence>
<gene>
    <name evidence="4" type="ORF">GCM10025770_09910</name>
</gene>
<feature type="domain" description="RCK N-terminal" evidence="3">
    <location>
        <begin position="124"/>
        <end position="250"/>
    </location>
</feature>
<dbReference type="Gene3D" id="1.10.287.70">
    <property type="match status" value="1"/>
</dbReference>
<dbReference type="Pfam" id="PF07885">
    <property type="entry name" value="Ion_trans_2"/>
    <property type="match status" value="1"/>
</dbReference>
<dbReference type="PROSITE" id="PS51201">
    <property type="entry name" value="RCK_N"/>
    <property type="match status" value="1"/>
</dbReference>
<feature type="transmembrane region" description="Helical" evidence="2">
    <location>
        <begin position="56"/>
        <end position="77"/>
    </location>
</feature>
<evidence type="ECO:0000313" key="4">
    <source>
        <dbReference type="EMBL" id="GAA5161138.1"/>
    </source>
</evidence>
<dbReference type="Gene3D" id="3.40.50.720">
    <property type="entry name" value="NAD(P)-binding Rossmann-like Domain"/>
    <property type="match status" value="1"/>
</dbReference>
<dbReference type="InterPro" id="IPR003148">
    <property type="entry name" value="RCK_N"/>
</dbReference>
<comment type="caution">
    <text evidence="4">The sequence shown here is derived from an EMBL/GenBank/DDBJ whole genome shotgun (WGS) entry which is preliminary data.</text>
</comment>
<dbReference type="PANTHER" id="PTHR43833:SF9">
    <property type="entry name" value="POTASSIUM CHANNEL PROTEIN YUGO-RELATED"/>
    <property type="match status" value="1"/>
</dbReference>
<reference evidence="5" key="1">
    <citation type="journal article" date="2019" name="Int. J. Syst. Evol. Microbiol.">
        <title>The Global Catalogue of Microorganisms (GCM) 10K type strain sequencing project: providing services to taxonomists for standard genome sequencing and annotation.</title>
        <authorList>
            <consortium name="The Broad Institute Genomics Platform"/>
            <consortium name="The Broad Institute Genome Sequencing Center for Infectious Disease"/>
            <person name="Wu L."/>
            <person name="Ma J."/>
        </authorList>
    </citation>
    <scope>NUCLEOTIDE SEQUENCE [LARGE SCALE GENOMIC DNA]</scope>
    <source>
        <strain evidence="5">JCM 18715</strain>
    </source>
</reference>
<protein>
    <recommendedName>
        <fullName evidence="3">RCK N-terminal domain-containing protein</fullName>
    </recommendedName>
</protein>
<accession>A0ABP9QFP9</accession>
<dbReference type="SUPFAM" id="SSF51735">
    <property type="entry name" value="NAD(P)-binding Rossmann-fold domains"/>
    <property type="match status" value="1"/>
</dbReference>
<evidence type="ECO:0000259" key="3">
    <source>
        <dbReference type="PROSITE" id="PS51201"/>
    </source>
</evidence>
<name>A0ABP9QFP9_9RHOO</name>
<proteinExistence type="predicted"/>
<dbReference type="EMBL" id="BAABLD010000005">
    <property type="protein sequence ID" value="GAA5161138.1"/>
    <property type="molecule type" value="Genomic_DNA"/>
</dbReference>
<dbReference type="SUPFAM" id="SSF81324">
    <property type="entry name" value="Voltage-gated potassium channels"/>
    <property type="match status" value="1"/>
</dbReference>
<evidence type="ECO:0000256" key="1">
    <source>
        <dbReference type="ARBA" id="ARBA00004651"/>
    </source>
</evidence>
<dbReference type="Pfam" id="PF02254">
    <property type="entry name" value="TrkA_N"/>
    <property type="match status" value="1"/>
</dbReference>
<keyword evidence="2" id="KW-0812">Transmembrane</keyword>
<dbReference type="PANTHER" id="PTHR43833">
    <property type="entry name" value="POTASSIUM CHANNEL PROTEIN 2-RELATED-RELATED"/>
    <property type="match status" value="1"/>
</dbReference>
<comment type="subcellular location">
    <subcellularLocation>
        <location evidence="1">Cell membrane</location>
        <topology evidence="1">Multi-pass membrane protein</topology>
    </subcellularLocation>
</comment>
<evidence type="ECO:0000256" key="2">
    <source>
        <dbReference type="SAM" id="Phobius"/>
    </source>
</evidence>
<feature type="transmembrane region" description="Helical" evidence="2">
    <location>
        <begin position="20"/>
        <end position="44"/>
    </location>
</feature>